<reference evidence="1" key="2">
    <citation type="submission" date="2014-09" db="EMBL/GenBank/DDBJ databases">
        <title>Criblamydia sequanensis harbors a mega-plasmid encoding arsenite resistance.</title>
        <authorList>
            <person name="Bertelli C."/>
            <person name="Goesmann A."/>
            <person name="Greub G."/>
        </authorList>
    </citation>
    <scope>NUCLEOTIDE SEQUENCE [LARGE SCALE GENOMIC DNA]</scope>
    <source>
        <strain evidence="1">CRIB-18</strain>
    </source>
</reference>
<accession>A0A090D1C0</accession>
<comment type="caution">
    <text evidence="1">The sequence shown here is derived from an EMBL/GenBank/DDBJ whole genome shotgun (WGS) entry which is preliminary data.</text>
</comment>
<protein>
    <recommendedName>
        <fullName evidence="3">Thioredoxin</fullName>
    </recommendedName>
</protein>
<dbReference type="OrthoDB" id="677051at2"/>
<dbReference type="NCBIfam" id="TIGR04019">
    <property type="entry name" value="B_thiol_YtxJ"/>
    <property type="match status" value="1"/>
</dbReference>
<organism evidence="1 2">
    <name type="scientific">Candidatus Criblamydia sequanensis CRIB-18</name>
    <dbReference type="NCBI Taxonomy" id="1437425"/>
    <lineage>
        <taxon>Bacteria</taxon>
        <taxon>Pseudomonadati</taxon>
        <taxon>Chlamydiota</taxon>
        <taxon>Chlamydiia</taxon>
        <taxon>Parachlamydiales</taxon>
        <taxon>Candidatus Criblamydiaceae</taxon>
        <taxon>Candidatus Criblamydia</taxon>
    </lineage>
</organism>
<dbReference type="AlphaFoldDB" id="A0A090D1C0"/>
<dbReference type="Pfam" id="PF11009">
    <property type="entry name" value="BrxC"/>
    <property type="match status" value="1"/>
</dbReference>
<name>A0A090D1C0_9BACT</name>
<evidence type="ECO:0000313" key="2">
    <source>
        <dbReference type="Proteomes" id="UP000031552"/>
    </source>
</evidence>
<dbReference type="Proteomes" id="UP000031552">
    <property type="component" value="Unassembled WGS sequence"/>
</dbReference>
<sequence length="109" mass="12902">MKKIETLSELNALLQESAHQSVYFYKHSDRCSLCHLAIQEVQEFQREHPEAKVGFIDVLRNRDISNALAERSKIRHESPQIILYEKQEPVFHTSHSKITKEELERHYKS</sequence>
<evidence type="ECO:0008006" key="3">
    <source>
        <dbReference type="Google" id="ProtNLM"/>
    </source>
</evidence>
<dbReference type="RefSeq" id="WP_041017151.1">
    <property type="nucleotide sequence ID" value="NZ_CCEJ010000003.1"/>
</dbReference>
<dbReference type="STRING" id="1437425.CSEC_0887"/>
<gene>
    <name evidence="1" type="ORF">CSEC_0887</name>
</gene>
<proteinExistence type="predicted"/>
<dbReference type="Gene3D" id="3.40.30.10">
    <property type="entry name" value="Glutaredoxin"/>
    <property type="match status" value="1"/>
</dbReference>
<reference evidence="1" key="1">
    <citation type="submission" date="2013-12" db="EMBL/GenBank/DDBJ databases">
        <authorList>
            <person name="Linke B."/>
        </authorList>
    </citation>
    <scope>NUCLEOTIDE SEQUENCE [LARGE SCALE GENOMIC DNA]</scope>
    <source>
        <strain evidence="1">CRIB-18</strain>
    </source>
</reference>
<dbReference type="InterPro" id="IPR036249">
    <property type="entry name" value="Thioredoxin-like_sf"/>
</dbReference>
<dbReference type="InterPro" id="IPR022551">
    <property type="entry name" value="BrxC"/>
</dbReference>
<dbReference type="EMBL" id="CCEJ010000003">
    <property type="protein sequence ID" value="CDR33715.1"/>
    <property type="molecule type" value="Genomic_DNA"/>
</dbReference>
<evidence type="ECO:0000313" key="1">
    <source>
        <dbReference type="EMBL" id="CDR33715.1"/>
    </source>
</evidence>
<dbReference type="SUPFAM" id="SSF52833">
    <property type="entry name" value="Thioredoxin-like"/>
    <property type="match status" value="1"/>
</dbReference>
<keyword evidence="2" id="KW-1185">Reference proteome</keyword>
<dbReference type="eggNOG" id="COG3118">
    <property type="taxonomic scope" value="Bacteria"/>
</dbReference>